<reference evidence="1 2" key="1">
    <citation type="submission" date="2024-04" db="EMBL/GenBank/DDBJ databases">
        <title>Polymorphospora sp. isolated from Baiyangdian Lake in Xiong'an New Area.</title>
        <authorList>
            <person name="Zhang X."/>
            <person name="Liu J."/>
        </authorList>
    </citation>
    <scope>NUCLEOTIDE SEQUENCE [LARGE SCALE GENOMIC DNA]</scope>
    <source>
        <strain evidence="1 2">2-325</strain>
    </source>
</reference>
<evidence type="ECO:0000313" key="2">
    <source>
        <dbReference type="Proteomes" id="UP001582793"/>
    </source>
</evidence>
<dbReference type="EMBL" id="JBCGDC010000225">
    <property type="protein sequence ID" value="MFB6398322.1"/>
    <property type="molecule type" value="Genomic_DNA"/>
</dbReference>
<evidence type="ECO:0000313" key="1">
    <source>
        <dbReference type="EMBL" id="MFB6398322.1"/>
    </source>
</evidence>
<organism evidence="1 2">
    <name type="scientific">Polymorphospora lycopeni</name>
    <dbReference type="NCBI Taxonomy" id="3140240"/>
    <lineage>
        <taxon>Bacteria</taxon>
        <taxon>Bacillati</taxon>
        <taxon>Actinomycetota</taxon>
        <taxon>Actinomycetes</taxon>
        <taxon>Micromonosporales</taxon>
        <taxon>Micromonosporaceae</taxon>
        <taxon>Polymorphospora</taxon>
    </lineage>
</organism>
<keyword evidence="2" id="KW-1185">Reference proteome</keyword>
<dbReference type="Proteomes" id="UP001582793">
    <property type="component" value="Unassembled WGS sequence"/>
</dbReference>
<proteinExistence type="predicted"/>
<dbReference type="RefSeq" id="WP_375737125.1">
    <property type="nucleotide sequence ID" value="NZ_JBCGDC010000225.1"/>
</dbReference>
<sequence length="99" mass="10762">MTSGADQPSPDALTGSDYVLAVARELVALDVPVDFNGADLDEEQCNLPIAEGDEIVWLRWLEDPEHGWHLDDGHGRRSAPICAPDTPPAEAARILVNYL</sequence>
<gene>
    <name evidence="1" type="ORF">AAFH96_35400</name>
</gene>
<name>A0ABV5D252_9ACTN</name>
<comment type="caution">
    <text evidence="1">The sequence shown here is derived from an EMBL/GenBank/DDBJ whole genome shotgun (WGS) entry which is preliminary data.</text>
</comment>
<protein>
    <submittedName>
        <fullName evidence="1">Uncharacterized protein</fullName>
    </submittedName>
</protein>
<accession>A0ABV5D252</accession>